<gene>
    <name evidence="2" type="ORF">FHS29_000067</name>
</gene>
<dbReference type="AlphaFoldDB" id="A0A841CBE5"/>
<dbReference type="Proteomes" id="UP000547510">
    <property type="component" value="Unassembled WGS sequence"/>
</dbReference>
<organism evidence="2 3">
    <name type="scientific">Saccharothrix tamanrassetensis</name>
    <dbReference type="NCBI Taxonomy" id="1051531"/>
    <lineage>
        <taxon>Bacteria</taxon>
        <taxon>Bacillati</taxon>
        <taxon>Actinomycetota</taxon>
        <taxon>Actinomycetes</taxon>
        <taxon>Pseudonocardiales</taxon>
        <taxon>Pseudonocardiaceae</taxon>
        <taxon>Saccharothrix</taxon>
    </lineage>
</organism>
<keyword evidence="3" id="KW-1185">Reference proteome</keyword>
<evidence type="ECO:0008006" key="4">
    <source>
        <dbReference type="Google" id="ProtNLM"/>
    </source>
</evidence>
<reference evidence="2 3" key="1">
    <citation type="submission" date="2020-08" db="EMBL/GenBank/DDBJ databases">
        <title>Genomic Encyclopedia of Type Strains, Phase III (KMG-III): the genomes of soil and plant-associated and newly described type strains.</title>
        <authorList>
            <person name="Whitman W."/>
        </authorList>
    </citation>
    <scope>NUCLEOTIDE SEQUENCE [LARGE SCALE GENOMIC DNA]</scope>
    <source>
        <strain evidence="2 3">CECT 8640</strain>
    </source>
</reference>
<keyword evidence="1" id="KW-0732">Signal</keyword>
<proteinExistence type="predicted"/>
<evidence type="ECO:0000313" key="3">
    <source>
        <dbReference type="Proteomes" id="UP000547510"/>
    </source>
</evidence>
<dbReference type="RefSeq" id="WP_184687118.1">
    <property type="nucleotide sequence ID" value="NZ_JACHJN010000001.1"/>
</dbReference>
<name>A0A841CBE5_9PSEU</name>
<dbReference type="EMBL" id="JACHJN010000001">
    <property type="protein sequence ID" value="MBB5953497.1"/>
    <property type="molecule type" value="Genomic_DNA"/>
</dbReference>
<evidence type="ECO:0000256" key="1">
    <source>
        <dbReference type="SAM" id="SignalP"/>
    </source>
</evidence>
<accession>A0A841CBE5</accession>
<evidence type="ECO:0000313" key="2">
    <source>
        <dbReference type="EMBL" id="MBB5953497.1"/>
    </source>
</evidence>
<feature type="chain" id="PRO_5032582753" description="Secreted protein" evidence="1">
    <location>
        <begin position="28"/>
        <end position="176"/>
    </location>
</feature>
<comment type="caution">
    <text evidence="2">The sequence shown here is derived from an EMBL/GenBank/DDBJ whole genome shotgun (WGS) entry which is preliminary data.</text>
</comment>
<feature type="signal peptide" evidence="1">
    <location>
        <begin position="1"/>
        <end position="27"/>
    </location>
</feature>
<protein>
    <recommendedName>
        <fullName evidence="4">Secreted protein</fullName>
    </recommendedName>
</protein>
<sequence length="176" mass="18752">MRPIRPAVLAGGLAAAAVLAVPTPATAAAVAEEIPRERVLFQTTDEDNVPHMKMVLCGEATGPTTYQLTAQLLTPGEEPPVGLCQAHAITDIPGARELLDKVHLDPDGTHGSPTRAEDDFDSHEVYDATDDEPKVTKKNITEHLVRQLLNQPTGLIDMQEILGPGSDQALTVGHES</sequence>